<feature type="domain" description="Reverse transcriptase" evidence="5">
    <location>
        <begin position="908"/>
        <end position="1182"/>
    </location>
</feature>
<feature type="region of interest" description="Disordered" evidence="4">
    <location>
        <begin position="2186"/>
        <end position="2209"/>
    </location>
</feature>
<keyword evidence="6" id="KW-0808">Transferase</keyword>
<dbReference type="EMBL" id="JAAOAN010000456">
    <property type="protein sequence ID" value="KAF5706284.1"/>
    <property type="molecule type" value="Genomic_DNA"/>
</dbReference>
<evidence type="ECO:0000313" key="6">
    <source>
        <dbReference type="EMBL" id="KAF5706284.1"/>
    </source>
</evidence>
<dbReference type="PROSITE" id="PS50878">
    <property type="entry name" value="RT_POL"/>
    <property type="match status" value="1"/>
</dbReference>
<protein>
    <submittedName>
        <fullName evidence="6">Reverse transcriptase</fullName>
    </submittedName>
</protein>
<evidence type="ECO:0000256" key="3">
    <source>
        <dbReference type="SAM" id="Coils"/>
    </source>
</evidence>
<reference evidence="6 7" key="1">
    <citation type="submission" date="2020-05" db="EMBL/GenBank/DDBJ databases">
        <title>Identification and distribution of gene clusters putatively required for synthesis of sphingolipid metabolism inhibitors in phylogenetically diverse species of the filamentous fungus Fusarium.</title>
        <authorList>
            <person name="Kim H.-S."/>
            <person name="Busman M."/>
            <person name="Brown D.W."/>
            <person name="Divon H."/>
            <person name="Uhlig S."/>
            <person name="Proctor R.H."/>
        </authorList>
    </citation>
    <scope>NUCLEOTIDE SEQUENCE [LARGE SCALE GENOMIC DNA]</scope>
    <source>
        <strain evidence="6 7">NRRL 66235</strain>
    </source>
</reference>
<keyword evidence="2" id="KW-0496">Mitochondrion</keyword>
<gene>
    <name evidence="6" type="ORF">FMUND_11687</name>
</gene>
<keyword evidence="7" id="KW-1185">Reference proteome</keyword>
<evidence type="ECO:0000259" key="5">
    <source>
        <dbReference type="PROSITE" id="PS50878"/>
    </source>
</evidence>
<organism evidence="6 7">
    <name type="scientific">Fusarium mundagurra</name>
    <dbReference type="NCBI Taxonomy" id="1567541"/>
    <lineage>
        <taxon>Eukaryota</taxon>
        <taxon>Fungi</taxon>
        <taxon>Dikarya</taxon>
        <taxon>Ascomycota</taxon>
        <taxon>Pezizomycotina</taxon>
        <taxon>Sordariomycetes</taxon>
        <taxon>Hypocreomycetidae</taxon>
        <taxon>Hypocreales</taxon>
        <taxon>Nectriaceae</taxon>
        <taxon>Fusarium</taxon>
        <taxon>Fusarium fujikuroi species complex</taxon>
    </lineage>
</organism>
<dbReference type="Gene3D" id="3.60.10.10">
    <property type="entry name" value="Endonuclease/exonuclease/phosphatase"/>
    <property type="match status" value="1"/>
</dbReference>
<evidence type="ECO:0000313" key="7">
    <source>
        <dbReference type="Proteomes" id="UP000544331"/>
    </source>
</evidence>
<dbReference type="SUPFAM" id="SSF56672">
    <property type="entry name" value="DNA/RNA polymerases"/>
    <property type="match status" value="1"/>
</dbReference>
<comment type="caution">
    <text evidence="6">The sequence shown here is derived from an EMBL/GenBank/DDBJ whole genome shotgun (WGS) entry which is preliminary data.</text>
</comment>
<dbReference type="GO" id="GO:0005739">
    <property type="term" value="C:mitochondrion"/>
    <property type="evidence" value="ECO:0007669"/>
    <property type="project" value="UniProtKB-SubCell"/>
</dbReference>
<dbReference type="PANTHER" id="PTHR33481">
    <property type="entry name" value="REVERSE TRANSCRIPTASE"/>
    <property type="match status" value="1"/>
</dbReference>
<dbReference type="GO" id="GO:0003676">
    <property type="term" value="F:nucleic acid binding"/>
    <property type="evidence" value="ECO:0007669"/>
    <property type="project" value="InterPro"/>
</dbReference>
<feature type="coiled-coil region" evidence="3">
    <location>
        <begin position="87"/>
        <end position="160"/>
    </location>
</feature>
<dbReference type="InterPro" id="IPR036397">
    <property type="entry name" value="RNaseH_sf"/>
</dbReference>
<sequence length="2421" mass="272642">MADPIGAEIVVEQDDAPFSTPKRPSRMVRPTSKVRDTARQLEDTAKETRKTTRQMTRNVPAEEQIDRPTETRKSSGSGSSSDGRAMLQKALDLLAESRRETKRLQEALREQMEMTRELQEAVAKQEETGHEMGKQMVEIKEQMTEELQRVREQLETIATNAMDGPQRSYADVTRLTPFSPHNESRTLAAPPNPTDVLYCTIDVSRLEEDEARLSAGTIRATVENEVRSELDNPTWRCRAVTKDPKNPHRVRITCRDESEHEIVKRVAETKLAPGARILRDDLYPIRVDNVSRIAVLDERNEVRTEITEMLGRENDTEVAKIAWLSKRDIPKAYGSMVVYLKKRSEARRFINEGFFVAGGESGTTKAFERRDRPKQYHKFVEGARKKAITTVHAQERSRNVSHTAAPMSHTAETAGSSIHHNMNSIFRLFQLNVRKQGSAHDSLMNDKDIQDATVLAIQEPQARRIQGRLLTTPMGHHKWVKMVPTTEREGRWVIRSMLWVNKEVEAEQVPVESPDVTAAVIRLPDRLVFTASVYVPGGDAQALQDICAKLRRAIQEVRRRSGGAVDVVVVGDFNRHDQMWGGDDVAVERQGEADPIIDLMNDFMLRSLLRRGTKTWQSGDYETTIDLVLASEELADANIKCAIHGTEHGSDHRTIETVFDISVLAPKHEERLLFKNAPWKEINSRITDTLRSRPVGNTVQQKTDRLMLAVLDAVQALTPRAKPSPYARRWWTHDLTQLRHVYTYWRNRARAARRAGQNTADLEDTAKAAAKQYHDAIRHRKNTHWKEFLADNDNIWKVAKYMKSGDDAAFGKVPQLVKADGTATTSHKEQAEELLVKFFPPLPDNIEDEGPRQQRAPVTMPNLTLEEVERQLWATKSWKAPGEDGLPAIVWKQVWPSVKHDVLDIFQASLDEGVIPDQWRHARIIPLKKPGKDDYTIAKAWRPISLLATLGKVLESVVAERISHAVETHGLLPTNHFGARKQRSAEQALVLLQEHIFSAWRSRHVVSLVSFDVKGAYNGVCKERLLQRMKARGIPEGLLRWIDAFCSERTATIVINGQSSESRPLPQAGLPQGSPLSPILFLFFNADLVQTQIDRNGGAIAFVDDYTAWVSGPTAQSNQRGIQAVIDKALDWERRSGATFEAEKTAIIHFTRYTGRVDSEPFTIKGERVFPKDRVKILGVIMDSRLHYKQHIARAATKGLEAAMELRRLKGMAPSTTRQLFTAMVAPVVDYASNVWMHACKTASAYAVHRVQRVGAQAIIGSFISVATGVAEAEAHIATIYERFWRRASKLWVDIHTLPRTNPVRNLLRGIKAFRRFISPLRRIADVCRELPRDTMETIQPFALAPWEERMQATLGGQEGEEDDKIKELAKAGWAVRIATSSSARNDLVGMGGTVRIPISLARAGKIIETFSVTLGTTEEHNPYTAELAAIARGLKYLPEMKYRVVVILTSNRSVAQAIGNPRQQSGQGHIREIYDAIEKLKRDGNRVRLIWLPFDSELEIQRIAKMSARHATEPYVTPRIGTSKAKTTILSRTRADLRRERKLPDGQTFEKGRLSSACVLAQLRTGMARLNGYLYRIGAAVTDECPCGQAKETVEHFLFRCVKWMTQRKEMMLQCVEEKRGNLSFHLGGKAASDGQKWTPNMEAFKSAVVYMVGTGLRGRNAAHFAFSIYRPKWKCGAFPEGKFGPYRMGMFLLRSEPSDSTNGKAQLISSIDGESSSLTLNLDECIAQGSPPATEFDPQEIKLRSLVKGLLQHTTWHLHIANILVINATSSQGIVLIKMATALKLDVNATISDRNKSLLTKHGICSSKIFVIPTSASRSNVSRATNCQAYKLVLNTRSGQYAEFSHLVASRGTYIEIGLGETHGDESYLRPNKNVMFTSIDLSDAYHESNQDLGESSSFSPHFILITAIVHLEIDSISTKNLGRGAIISSHIPEIISQAMNDLTEMSQYQEHAKKKSPKHLTKTTQDVECFHTHSQRTADDPTGVPIFPAEEGAGHNFIPFNIEHHDFHINILPPTPLEHFQCFIPIPLIYSWIEYTESWVLHLLENGVIDSRNTPISEHSRINNWEGLSSSQVYLISRYFRTFDYTTLDLGNEEDLPKVFQAAEPWSDHIQKVSAEFYTPGTNVTVDECMVPFTGRSKETTLVKGKPTPVGFKVWVIAQNGFFLRWLWHVKASPYTAVIIKMPSSQSKSQSQPESQSQGKKRKPKEYVALSNTQSVVVHPCKMLPKATYHVFTDNLFSSPNLFRALRETGYGATGTARPNCGIRKELKDAKERDKAGSGPSLQYNQVRAISTGDSKVVQVGWQDSSYVLFLSTVHTGADEERIQRKRKKPATKGSRKKEEYIQRYFGTNSSMIIAIPTVAASYNDEMNHVDRGDQLRSYTSYEHRFRRGPWQALLWSFLLDVALANSFILQLKTTSPR</sequence>
<dbReference type="PANTHER" id="PTHR33481:SF1">
    <property type="entry name" value="ENDONUCLEASE_EXONUCLEASE_PHOSPHATASE DOMAIN-CONTAINING PROTEIN-RELATED"/>
    <property type="match status" value="1"/>
</dbReference>
<feature type="compositionally biased region" description="Basic and acidic residues" evidence="4">
    <location>
        <begin position="33"/>
        <end position="50"/>
    </location>
</feature>
<evidence type="ECO:0000256" key="2">
    <source>
        <dbReference type="ARBA" id="ARBA00023128"/>
    </source>
</evidence>
<comment type="subcellular location">
    <subcellularLocation>
        <location evidence="1">Mitochondrion</location>
    </subcellularLocation>
</comment>
<keyword evidence="6" id="KW-0695">RNA-directed DNA polymerase</keyword>
<dbReference type="InterPro" id="IPR036691">
    <property type="entry name" value="Endo/exonu/phosph_ase_sf"/>
</dbReference>
<feature type="compositionally biased region" description="Basic and acidic residues" evidence="4">
    <location>
        <begin position="64"/>
        <end position="73"/>
    </location>
</feature>
<dbReference type="Proteomes" id="UP000544331">
    <property type="component" value="Unassembled WGS sequence"/>
</dbReference>
<evidence type="ECO:0000256" key="1">
    <source>
        <dbReference type="ARBA" id="ARBA00004173"/>
    </source>
</evidence>
<accession>A0A8H5Y606</accession>
<evidence type="ECO:0000256" key="4">
    <source>
        <dbReference type="SAM" id="MobiDB-lite"/>
    </source>
</evidence>
<dbReference type="InterPro" id="IPR029526">
    <property type="entry name" value="PGBD"/>
</dbReference>
<dbReference type="InterPro" id="IPR043502">
    <property type="entry name" value="DNA/RNA_pol_sf"/>
</dbReference>
<dbReference type="CDD" id="cd01650">
    <property type="entry name" value="RT_nLTR_like"/>
    <property type="match status" value="1"/>
</dbReference>
<keyword evidence="6" id="KW-0548">Nucleotidyltransferase</keyword>
<dbReference type="Gene3D" id="3.30.420.10">
    <property type="entry name" value="Ribonuclease H-like superfamily/Ribonuclease H"/>
    <property type="match status" value="1"/>
</dbReference>
<name>A0A8H5Y606_9HYPO</name>
<dbReference type="InterPro" id="IPR012337">
    <property type="entry name" value="RNaseH-like_sf"/>
</dbReference>
<proteinExistence type="predicted"/>
<dbReference type="OrthoDB" id="5244787at2759"/>
<dbReference type="Pfam" id="PF13843">
    <property type="entry name" value="DDE_Tnp_1_7"/>
    <property type="match status" value="1"/>
</dbReference>
<feature type="region of interest" description="Disordered" evidence="4">
    <location>
        <begin position="1"/>
        <end position="84"/>
    </location>
</feature>
<keyword evidence="3" id="KW-0175">Coiled coil</keyword>
<dbReference type="InterPro" id="IPR000477">
    <property type="entry name" value="RT_dom"/>
</dbReference>
<dbReference type="Gene3D" id="3.40.50.720">
    <property type="entry name" value="NAD(P)-binding Rossmann-like Domain"/>
    <property type="match status" value="1"/>
</dbReference>
<dbReference type="SUPFAM" id="SSF56219">
    <property type="entry name" value="DNase I-like"/>
    <property type="match status" value="1"/>
</dbReference>
<dbReference type="Pfam" id="PF14529">
    <property type="entry name" value="Exo_endo_phos_2"/>
    <property type="match status" value="1"/>
</dbReference>
<dbReference type="Pfam" id="PF00078">
    <property type="entry name" value="RVT_1"/>
    <property type="match status" value="1"/>
</dbReference>
<feature type="compositionally biased region" description="Low complexity" evidence="4">
    <location>
        <begin position="2187"/>
        <end position="2201"/>
    </location>
</feature>
<dbReference type="SUPFAM" id="SSF53098">
    <property type="entry name" value="Ribonuclease H-like"/>
    <property type="match status" value="1"/>
</dbReference>
<dbReference type="InterPro" id="IPR005135">
    <property type="entry name" value="Endo/exonuclease/phosphatase"/>
</dbReference>
<dbReference type="GO" id="GO:0003964">
    <property type="term" value="F:RNA-directed DNA polymerase activity"/>
    <property type="evidence" value="ECO:0007669"/>
    <property type="project" value="UniProtKB-KW"/>
</dbReference>